<comment type="caution">
    <text evidence="3">The sequence shown here is derived from an EMBL/GenBank/DDBJ whole genome shotgun (WGS) entry which is preliminary data.</text>
</comment>
<dbReference type="EMBL" id="ARZX01000012">
    <property type="protein sequence ID" value="EWH13296.1"/>
    <property type="molecule type" value="Genomic_DNA"/>
</dbReference>
<evidence type="ECO:0000313" key="4">
    <source>
        <dbReference type="Proteomes" id="UP000019275"/>
    </source>
</evidence>
<dbReference type="Proteomes" id="UP000019275">
    <property type="component" value="Unassembled WGS sequence"/>
</dbReference>
<sequence length="201" mass="22451">MKKLVYGLLALLLLGFVPSKQGLNNADKELVVTEMTRTSKKLLKTIKGLSSEQLNFKASPESWSVAECVEHIAISESSIFSVVEKAVQVPADASKRKEVKFTDDEVIGVMLNRKNKAKAPSAIEPSGKFGSHKETIKAFVAKRKQNIKYAKKTKDNLRNHYGEMSFGTLDGVQLMVFISAHSERHTLQIKEIMNNENFPKN</sequence>
<organism evidence="3 4">
    <name type="scientific">Cellulophaga geojensis KL-A</name>
    <dbReference type="NCBI Taxonomy" id="1328323"/>
    <lineage>
        <taxon>Bacteria</taxon>
        <taxon>Pseudomonadati</taxon>
        <taxon>Bacteroidota</taxon>
        <taxon>Flavobacteriia</taxon>
        <taxon>Flavobacteriales</taxon>
        <taxon>Flavobacteriaceae</taxon>
        <taxon>Cellulophaga</taxon>
    </lineage>
</organism>
<dbReference type="RefSeq" id="WP_013620668.1">
    <property type="nucleotide sequence ID" value="NZ_ARZX01000012.1"/>
</dbReference>
<proteinExistence type="predicted"/>
<protein>
    <recommendedName>
        <fullName evidence="2">DinB-like domain-containing protein</fullName>
    </recommendedName>
</protein>
<gene>
    <name evidence="3" type="ORF">KLA_10243</name>
</gene>
<name>A0ABP3B6A6_9FLAO</name>
<dbReference type="SUPFAM" id="SSF109854">
    <property type="entry name" value="DinB/YfiT-like putative metalloenzymes"/>
    <property type="match status" value="1"/>
</dbReference>
<feature type="domain" description="DinB-like" evidence="2">
    <location>
        <begin position="36"/>
        <end position="189"/>
    </location>
</feature>
<dbReference type="InterPro" id="IPR024775">
    <property type="entry name" value="DinB-like"/>
</dbReference>
<dbReference type="Pfam" id="PF12867">
    <property type="entry name" value="DinB_2"/>
    <property type="match status" value="1"/>
</dbReference>
<evidence type="ECO:0000256" key="1">
    <source>
        <dbReference type="SAM" id="SignalP"/>
    </source>
</evidence>
<keyword evidence="4" id="KW-1185">Reference proteome</keyword>
<evidence type="ECO:0000313" key="3">
    <source>
        <dbReference type="EMBL" id="EWH13296.1"/>
    </source>
</evidence>
<dbReference type="InterPro" id="IPR034660">
    <property type="entry name" value="DinB/YfiT-like"/>
</dbReference>
<accession>A0ABP3B6A6</accession>
<reference evidence="3 4" key="1">
    <citation type="journal article" date="2014" name="Genome Announc.">
        <title>Draft Genome Sequence of the Carrageenan-Degrading Bacterium Cellulophaga sp. Strain KL-A, Isolated from Decaying Marine Algae.</title>
        <authorList>
            <person name="Shan D."/>
            <person name="Ying J."/>
            <person name="Li X."/>
            <person name="Gao Z."/>
            <person name="Wei G."/>
            <person name="Shao Z."/>
        </authorList>
    </citation>
    <scope>NUCLEOTIDE SEQUENCE [LARGE SCALE GENOMIC DNA]</scope>
    <source>
        <strain evidence="3 4">KL-A</strain>
    </source>
</reference>
<keyword evidence="1" id="KW-0732">Signal</keyword>
<dbReference type="Gene3D" id="1.20.120.450">
    <property type="entry name" value="dinb family like domain"/>
    <property type="match status" value="1"/>
</dbReference>
<feature type="signal peptide" evidence="1">
    <location>
        <begin position="1"/>
        <end position="22"/>
    </location>
</feature>
<evidence type="ECO:0000259" key="2">
    <source>
        <dbReference type="Pfam" id="PF12867"/>
    </source>
</evidence>
<feature type="chain" id="PRO_5047126660" description="DinB-like domain-containing protein" evidence="1">
    <location>
        <begin position="23"/>
        <end position="201"/>
    </location>
</feature>